<keyword evidence="3 6" id="KW-0812">Transmembrane</keyword>
<evidence type="ECO:0000256" key="4">
    <source>
        <dbReference type="ARBA" id="ARBA00022989"/>
    </source>
</evidence>
<evidence type="ECO:0000256" key="2">
    <source>
        <dbReference type="ARBA" id="ARBA00022475"/>
    </source>
</evidence>
<dbReference type="InterPro" id="IPR051449">
    <property type="entry name" value="ABC-2_transporter_component"/>
</dbReference>
<dbReference type="AlphaFoldDB" id="A0A431W772"/>
<keyword evidence="9" id="KW-1185">Reference proteome</keyword>
<dbReference type="PANTHER" id="PTHR30294">
    <property type="entry name" value="MEMBRANE COMPONENT OF ABC TRANSPORTER YHHJ-RELATED"/>
    <property type="match status" value="1"/>
</dbReference>
<comment type="caution">
    <text evidence="8">The sequence shown here is derived from an EMBL/GenBank/DDBJ whole genome shotgun (WGS) entry which is preliminary data.</text>
</comment>
<gene>
    <name evidence="8" type="ORF">EKG39_14240</name>
</gene>
<organism evidence="8 9">
    <name type="scientific">Shewanella atlantica</name>
    <dbReference type="NCBI Taxonomy" id="271099"/>
    <lineage>
        <taxon>Bacteria</taxon>
        <taxon>Pseudomonadati</taxon>
        <taxon>Pseudomonadota</taxon>
        <taxon>Gammaproteobacteria</taxon>
        <taxon>Alteromonadales</taxon>
        <taxon>Shewanellaceae</taxon>
        <taxon>Shewanella</taxon>
    </lineage>
</organism>
<evidence type="ECO:0000259" key="7">
    <source>
        <dbReference type="Pfam" id="PF12698"/>
    </source>
</evidence>
<dbReference type="OrthoDB" id="9803577at2"/>
<dbReference type="EMBL" id="RXNV01000006">
    <property type="protein sequence ID" value="RTR31224.1"/>
    <property type="molecule type" value="Genomic_DNA"/>
</dbReference>
<evidence type="ECO:0000256" key="3">
    <source>
        <dbReference type="ARBA" id="ARBA00022692"/>
    </source>
</evidence>
<keyword evidence="4 6" id="KW-1133">Transmembrane helix</keyword>
<feature type="transmembrane region" description="Helical" evidence="6">
    <location>
        <begin position="352"/>
        <end position="371"/>
    </location>
</feature>
<dbReference type="GO" id="GO:0005886">
    <property type="term" value="C:plasma membrane"/>
    <property type="evidence" value="ECO:0007669"/>
    <property type="project" value="UniProtKB-SubCell"/>
</dbReference>
<dbReference type="Gene3D" id="3.40.1710.10">
    <property type="entry name" value="abc type-2 transporter like domain"/>
    <property type="match status" value="1"/>
</dbReference>
<comment type="subcellular location">
    <subcellularLocation>
        <location evidence="1">Cell membrane</location>
        <topology evidence="1">Multi-pass membrane protein</topology>
    </subcellularLocation>
</comment>
<dbReference type="Proteomes" id="UP000282060">
    <property type="component" value="Unassembled WGS sequence"/>
</dbReference>
<evidence type="ECO:0000313" key="9">
    <source>
        <dbReference type="Proteomes" id="UP000282060"/>
    </source>
</evidence>
<proteinExistence type="predicted"/>
<keyword evidence="5 6" id="KW-0472">Membrane</keyword>
<evidence type="ECO:0000256" key="6">
    <source>
        <dbReference type="SAM" id="Phobius"/>
    </source>
</evidence>
<dbReference type="PANTHER" id="PTHR30294:SF47">
    <property type="entry name" value="INNER MEMBRANE TRANSPORT PERMEASE YHHJ"/>
    <property type="match status" value="1"/>
</dbReference>
<feature type="transmembrane region" description="Helical" evidence="6">
    <location>
        <begin position="259"/>
        <end position="283"/>
    </location>
</feature>
<feature type="transmembrane region" description="Helical" evidence="6">
    <location>
        <begin position="225"/>
        <end position="247"/>
    </location>
</feature>
<name>A0A431W772_9GAMM</name>
<reference evidence="8 9" key="1">
    <citation type="submission" date="2018-12" db="EMBL/GenBank/DDBJ databases">
        <authorList>
            <person name="Yu L."/>
        </authorList>
    </citation>
    <scope>NUCLEOTIDE SEQUENCE [LARGE SCALE GENOMIC DNA]</scope>
    <source>
        <strain evidence="8 9">HAW-EB5</strain>
    </source>
</reference>
<feature type="transmembrane region" description="Helical" evidence="6">
    <location>
        <begin position="21"/>
        <end position="37"/>
    </location>
</feature>
<evidence type="ECO:0000313" key="8">
    <source>
        <dbReference type="EMBL" id="RTR31224.1"/>
    </source>
</evidence>
<dbReference type="InterPro" id="IPR013525">
    <property type="entry name" value="ABC2_TM"/>
</dbReference>
<dbReference type="Pfam" id="PF12698">
    <property type="entry name" value="ABC2_membrane_3"/>
    <property type="match status" value="1"/>
</dbReference>
<evidence type="ECO:0000256" key="5">
    <source>
        <dbReference type="ARBA" id="ARBA00023136"/>
    </source>
</evidence>
<evidence type="ECO:0000256" key="1">
    <source>
        <dbReference type="ARBA" id="ARBA00004651"/>
    </source>
</evidence>
<feature type="transmembrane region" description="Helical" evidence="6">
    <location>
        <begin position="179"/>
        <end position="204"/>
    </location>
</feature>
<dbReference type="GO" id="GO:0140359">
    <property type="term" value="F:ABC-type transporter activity"/>
    <property type="evidence" value="ECO:0007669"/>
    <property type="project" value="InterPro"/>
</dbReference>
<feature type="domain" description="ABC-2 type transporter transmembrane" evidence="7">
    <location>
        <begin position="17"/>
        <end position="369"/>
    </location>
</feature>
<dbReference type="RefSeq" id="WP_126506422.1">
    <property type="nucleotide sequence ID" value="NZ_RXNV01000006.1"/>
</dbReference>
<accession>A0A431W772</accession>
<protein>
    <submittedName>
        <fullName evidence="8">ABC transporter permease</fullName>
    </submittedName>
</protein>
<keyword evidence="2" id="KW-1003">Cell membrane</keyword>
<feature type="transmembrane region" description="Helical" evidence="6">
    <location>
        <begin position="290"/>
        <end position="312"/>
    </location>
</feature>
<sequence>MKSLIRRELKALWNDPWQFALVTYIPILGIISLWWLFSAGMPRQLPVAIVDHDQSQLSRMLARRIQANPAAETIGYQDIASAKRAMTQGEVYALVVLPHRLKRDLLTGHSPTVEIRYNSQFLLVGKLLSSQIQLSLSDGLLHVANKKQLALGVPKAQAKINLRPVTSQTTALYNSNSNYIGFLVPPVLLALGQLLAMLVFANSLNRELRLNTMSEWFCLGTRRVLFAKMLVYTPLIVLQGRFILAILYQFLNLPLAGDFGLLLVAQVAMLLAVWLLVLVIFFLLQDCARVVSFCTALFAPAFPFMGITFPTLDMPVLAQLWRKLMPSSHYIDTHVGVVSYGQGWDTLADQLINYWGFLFLIPVIVFLATRVKRAHMAEQSLSPEAVK</sequence>